<keyword evidence="6" id="KW-0964">Secreted</keyword>
<dbReference type="EC" id="2.3.2.5" evidence="4"/>
<dbReference type="PANTHER" id="PTHR12283:SF6">
    <property type="entry name" value="GLUTAMINYL-PEPTIDE CYCLOTRANSFERASE-RELATED"/>
    <property type="match status" value="1"/>
</dbReference>
<evidence type="ECO:0000256" key="2">
    <source>
        <dbReference type="ARBA" id="ARBA00004613"/>
    </source>
</evidence>
<dbReference type="GO" id="GO:0005576">
    <property type="term" value="C:extracellular region"/>
    <property type="evidence" value="ECO:0007669"/>
    <property type="project" value="UniProtKB-SubCell"/>
</dbReference>
<reference evidence="14 15" key="1">
    <citation type="submission" date="2024-05" db="EMBL/GenBank/DDBJ databases">
        <authorList>
            <person name="Wallberg A."/>
        </authorList>
    </citation>
    <scope>NUCLEOTIDE SEQUENCE [LARGE SCALE GENOMIC DNA]</scope>
</reference>
<dbReference type="SUPFAM" id="SSF53187">
    <property type="entry name" value="Zn-dependent exopeptidases"/>
    <property type="match status" value="1"/>
</dbReference>
<evidence type="ECO:0000256" key="1">
    <source>
        <dbReference type="ARBA" id="ARBA00000001"/>
    </source>
</evidence>
<comment type="catalytic activity">
    <reaction evidence="1">
        <text>N-terminal L-glutaminyl-[peptide] = N-terminal 5-oxo-L-prolyl-[peptide] + NH4(+)</text>
        <dbReference type="Rhea" id="RHEA:23652"/>
        <dbReference type="Rhea" id="RHEA-COMP:11736"/>
        <dbReference type="Rhea" id="RHEA-COMP:11846"/>
        <dbReference type="ChEBI" id="CHEBI:28938"/>
        <dbReference type="ChEBI" id="CHEBI:64722"/>
        <dbReference type="ChEBI" id="CHEBI:87215"/>
        <dbReference type="EC" id="2.3.2.5"/>
    </reaction>
</comment>
<dbReference type="PANTHER" id="PTHR12283">
    <property type="entry name" value="GLUTAMINYL-PEPTIDE CYCLOTRANSFERASE"/>
    <property type="match status" value="1"/>
</dbReference>
<evidence type="ECO:0000256" key="9">
    <source>
        <dbReference type="ARBA" id="ARBA00022833"/>
    </source>
</evidence>
<keyword evidence="11" id="KW-0012">Acyltransferase</keyword>
<dbReference type="EMBL" id="CAXKWB010005104">
    <property type="protein sequence ID" value="CAL4076689.1"/>
    <property type="molecule type" value="Genomic_DNA"/>
</dbReference>
<keyword evidence="9" id="KW-0862">Zinc</keyword>
<keyword evidence="15" id="KW-1185">Reference proteome</keyword>
<evidence type="ECO:0000256" key="12">
    <source>
        <dbReference type="SAM" id="SignalP"/>
    </source>
</evidence>
<keyword evidence="10" id="KW-1015">Disulfide bond</keyword>
<dbReference type="AlphaFoldDB" id="A0AAV2QAQ8"/>
<dbReference type="CDD" id="cd03880">
    <property type="entry name" value="M28_QC_like"/>
    <property type="match status" value="1"/>
</dbReference>
<dbReference type="GO" id="GO:0008270">
    <property type="term" value="F:zinc ion binding"/>
    <property type="evidence" value="ECO:0007669"/>
    <property type="project" value="TreeGrafter"/>
</dbReference>
<protein>
    <recommendedName>
        <fullName evidence="5">Glutaminyl-peptide cyclotransferase</fullName>
        <ecNumber evidence="4">2.3.2.5</ecNumber>
    </recommendedName>
</protein>
<evidence type="ECO:0000256" key="7">
    <source>
        <dbReference type="ARBA" id="ARBA00022679"/>
    </source>
</evidence>
<dbReference type="InterPro" id="IPR007484">
    <property type="entry name" value="Peptidase_M28"/>
</dbReference>
<accession>A0AAV2QAQ8</accession>
<dbReference type="Proteomes" id="UP001497623">
    <property type="component" value="Unassembled WGS sequence"/>
</dbReference>
<organism evidence="14 15">
    <name type="scientific">Meganyctiphanes norvegica</name>
    <name type="common">Northern krill</name>
    <name type="synonym">Thysanopoda norvegica</name>
    <dbReference type="NCBI Taxonomy" id="48144"/>
    <lineage>
        <taxon>Eukaryota</taxon>
        <taxon>Metazoa</taxon>
        <taxon>Ecdysozoa</taxon>
        <taxon>Arthropoda</taxon>
        <taxon>Crustacea</taxon>
        <taxon>Multicrustacea</taxon>
        <taxon>Malacostraca</taxon>
        <taxon>Eumalacostraca</taxon>
        <taxon>Eucarida</taxon>
        <taxon>Euphausiacea</taxon>
        <taxon>Euphausiidae</taxon>
        <taxon>Meganyctiphanes</taxon>
    </lineage>
</organism>
<evidence type="ECO:0000256" key="6">
    <source>
        <dbReference type="ARBA" id="ARBA00022525"/>
    </source>
</evidence>
<dbReference type="InterPro" id="IPR040234">
    <property type="entry name" value="QC/QCL"/>
</dbReference>
<dbReference type="Gene3D" id="3.40.630.10">
    <property type="entry name" value="Zn peptidases"/>
    <property type="match status" value="1"/>
</dbReference>
<dbReference type="GO" id="GO:0016603">
    <property type="term" value="F:glutaminyl-peptide cyclotransferase activity"/>
    <property type="evidence" value="ECO:0007669"/>
    <property type="project" value="UniProtKB-EC"/>
</dbReference>
<feature type="chain" id="PRO_5043685346" description="Glutaminyl-peptide cyclotransferase" evidence="12">
    <location>
        <begin position="30"/>
        <end position="361"/>
    </location>
</feature>
<sequence>MIQSAVKMRAKRTCVTLLYTCVALYSVQGAEKCDKRSPAVWYKQKDVHVGIGLSDSELRTIAQNNDNGHLQSVLDPILVTRIPGTEGHTGVRKHIVSSMKSLGWTVEEDSFQDSTPHGQKPFTNIIATLDPNAPRRIVLACHYDSKFWNKKNEIFIGATDSAVPCAMMINIAKTLHGSLKKHKLQQNDVTLQLLFLDGEEAFVQWSSTDSTYGARNLASKLHNTPYPQANQEKTNELHRMDMFVLLDLIGTEDCQFYSLFKSTDKWYKRLVSFETRLNSLGVLNRLSRPLFKNSQLFNSGIEDDHIPFMNKGVDILHLISVPFPSVWHKISDNGDALHYPTIQNINIIMRAFVADYLHLAV</sequence>
<feature type="domain" description="Peptidase M28" evidence="13">
    <location>
        <begin position="124"/>
        <end position="353"/>
    </location>
</feature>
<evidence type="ECO:0000313" key="15">
    <source>
        <dbReference type="Proteomes" id="UP001497623"/>
    </source>
</evidence>
<keyword evidence="8" id="KW-0479">Metal-binding</keyword>
<dbReference type="FunFam" id="3.40.630.10:FF:000029">
    <property type="entry name" value="Glutaminyl-peptide cyclotransferase"/>
    <property type="match status" value="1"/>
</dbReference>
<dbReference type="InterPro" id="IPR037457">
    <property type="entry name" value="M28_QC"/>
</dbReference>
<gene>
    <name evidence="14" type="ORF">MNOR_LOCUS10222</name>
</gene>
<comment type="subcellular location">
    <subcellularLocation>
        <location evidence="2">Secreted</location>
    </subcellularLocation>
</comment>
<comment type="similarity">
    <text evidence="3">Belongs to the glutaminyl-peptide cyclotransferase family.</text>
</comment>
<evidence type="ECO:0000313" key="14">
    <source>
        <dbReference type="EMBL" id="CAL4076689.1"/>
    </source>
</evidence>
<name>A0AAV2QAQ8_MEGNR</name>
<comment type="caution">
    <text evidence="14">The sequence shown here is derived from an EMBL/GenBank/DDBJ whole genome shotgun (WGS) entry which is preliminary data.</text>
</comment>
<evidence type="ECO:0000256" key="4">
    <source>
        <dbReference type="ARBA" id="ARBA00012012"/>
    </source>
</evidence>
<keyword evidence="12" id="KW-0732">Signal</keyword>
<evidence type="ECO:0000256" key="10">
    <source>
        <dbReference type="ARBA" id="ARBA00023157"/>
    </source>
</evidence>
<keyword evidence="7" id="KW-0808">Transferase</keyword>
<evidence type="ECO:0000256" key="11">
    <source>
        <dbReference type="ARBA" id="ARBA00023315"/>
    </source>
</evidence>
<evidence type="ECO:0000259" key="13">
    <source>
        <dbReference type="Pfam" id="PF04389"/>
    </source>
</evidence>
<proteinExistence type="inferred from homology"/>
<feature type="signal peptide" evidence="12">
    <location>
        <begin position="1"/>
        <end position="29"/>
    </location>
</feature>
<evidence type="ECO:0000256" key="3">
    <source>
        <dbReference type="ARBA" id="ARBA00006014"/>
    </source>
</evidence>
<dbReference type="Pfam" id="PF04389">
    <property type="entry name" value="Peptidase_M28"/>
    <property type="match status" value="1"/>
</dbReference>
<evidence type="ECO:0000256" key="5">
    <source>
        <dbReference type="ARBA" id="ARBA00016861"/>
    </source>
</evidence>
<evidence type="ECO:0000256" key="8">
    <source>
        <dbReference type="ARBA" id="ARBA00022723"/>
    </source>
</evidence>